<dbReference type="GO" id="GO:0055057">
    <property type="term" value="P:neuroblast division"/>
    <property type="evidence" value="ECO:0007669"/>
    <property type="project" value="EnsemblMetazoa"/>
</dbReference>
<evidence type="ECO:0000256" key="3">
    <source>
        <dbReference type="ARBA" id="ARBA00023186"/>
    </source>
</evidence>
<dbReference type="GO" id="GO:0008104">
    <property type="term" value="P:intracellular protein localization"/>
    <property type="evidence" value="ECO:0007669"/>
    <property type="project" value="EnsemblMetazoa"/>
</dbReference>
<name>B4ILP6_DROSE</name>
<organism evidence="5">
    <name type="scientific">Drosophila sechellia</name>
    <name type="common">Fruit fly</name>
    <dbReference type="NCBI Taxonomy" id="7238"/>
    <lineage>
        <taxon>Eukaryota</taxon>
        <taxon>Metazoa</taxon>
        <taxon>Ecdysozoa</taxon>
        <taxon>Arthropoda</taxon>
        <taxon>Hexapoda</taxon>
        <taxon>Insecta</taxon>
        <taxon>Pterygota</taxon>
        <taxon>Neoptera</taxon>
        <taxon>Endopterygota</taxon>
        <taxon>Diptera</taxon>
        <taxon>Brachycera</taxon>
        <taxon>Muscomorpha</taxon>
        <taxon>Ephydroidea</taxon>
        <taxon>Drosophilidae</taxon>
        <taxon>Drosophila</taxon>
        <taxon>Sophophora</taxon>
    </lineage>
</organism>
<dbReference type="KEGG" id="dse:6620449"/>
<dbReference type="SUPFAM" id="SSF48371">
    <property type="entry name" value="ARM repeat"/>
    <property type="match status" value="1"/>
</dbReference>
<dbReference type="GO" id="GO:0050821">
    <property type="term" value="P:protein stabilization"/>
    <property type="evidence" value="ECO:0007669"/>
    <property type="project" value="EnsemblMetazoa"/>
</dbReference>
<dbReference type="GO" id="GO:0061176">
    <property type="term" value="C:type Ib terminal bouton"/>
    <property type="evidence" value="ECO:0007669"/>
    <property type="project" value="EnsemblMetazoa"/>
</dbReference>
<dbReference type="GO" id="GO:0007269">
    <property type="term" value="P:neurotransmitter secretion"/>
    <property type="evidence" value="ECO:0007669"/>
    <property type="project" value="EnsemblMetazoa"/>
</dbReference>
<evidence type="ECO:0000256" key="1">
    <source>
        <dbReference type="ARBA" id="ARBA00009049"/>
    </source>
</evidence>
<dbReference type="GO" id="GO:0007186">
    <property type="term" value="P:G protein-coupled receptor signaling pathway"/>
    <property type="evidence" value="ECO:0007669"/>
    <property type="project" value="TreeGrafter"/>
</dbReference>
<keyword evidence="5" id="KW-1185">Reference proteome</keyword>
<dbReference type="InterPro" id="IPR016024">
    <property type="entry name" value="ARM-type_fold"/>
</dbReference>
<dbReference type="GO" id="GO:0010004">
    <property type="term" value="P:gastrulation involving germ band extension"/>
    <property type="evidence" value="ECO:0007669"/>
    <property type="project" value="EnsemblMetazoa"/>
</dbReference>
<dbReference type="EMBL" id="CH480883">
    <property type="protein sequence ID" value="EDW54753.1"/>
    <property type="molecule type" value="Genomic_DNA"/>
</dbReference>
<dbReference type="OMA" id="IIICELA"/>
<dbReference type="HOGENOM" id="CLU_1157470_0_0_1"/>
<gene>
    <name evidence="4" type="primary">Dsec\GM22436</name>
    <name evidence="4" type="ORF">Dsec_GM22436</name>
</gene>
<evidence type="ECO:0000256" key="2">
    <source>
        <dbReference type="ARBA" id="ARBA00022658"/>
    </source>
</evidence>
<dbReference type="GO" id="GO:0005829">
    <property type="term" value="C:cytosol"/>
    <property type="evidence" value="ECO:0007669"/>
    <property type="project" value="EnsemblMetazoa"/>
</dbReference>
<dbReference type="PANTHER" id="PTHR12425">
    <property type="entry name" value="SYNEMBRYN"/>
    <property type="match status" value="1"/>
</dbReference>
<dbReference type="STRING" id="7238.B4ILP6"/>
<dbReference type="GO" id="GO:0005085">
    <property type="term" value="F:guanyl-nucleotide exchange factor activity"/>
    <property type="evidence" value="ECO:0007669"/>
    <property type="project" value="UniProtKB-KW"/>
</dbReference>
<dbReference type="Pfam" id="PF10165">
    <property type="entry name" value="Ric8"/>
    <property type="match status" value="1"/>
</dbReference>
<dbReference type="GO" id="GO:0001965">
    <property type="term" value="F:G-protein alpha-subunit binding"/>
    <property type="evidence" value="ECO:0007669"/>
    <property type="project" value="EnsemblMetazoa"/>
</dbReference>
<dbReference type="Proteomes" id="UP000001292">
    <property type="component" value="Unassembled WGS sequence"/>
</dbReference>
<comment type="similarity">
    <text evidence="1">Belongs to the synembryn family.</text>
</comment>
<proteinExistence type="inferred from homology"/>
<evidence type="ECO:0000313" key="5">
    <source>
        <dbReference type="Proteomes" id="UP000001292"/>
    </source>
</evidence>
<keyword evidence="3" id="KW-0143">Chaperone</keyword>
<dbReference type="GO" id="GO:0040001">
    <property type="term" value="P:establishment of mitotic spindle localization"/>
    <property type="evidence" value="ECO:0007669"/>
    <property type="project" value="EnsemblMetazoa"/>
</dbReference>
<accession>B4ILP6</accession>
<dbReference type="GO" id="GO:0007163">
    <property type="term" value="P:establishment or maintenance of cell polarity"/>
    <property type="evidence" value="ECO:0007669"/>
    <property type="project" value="EnsemblMetazoa"/>
</dbReference>
<keyword evidence="2" id="KW-0344">Guanine-nucleotide releasing factor</keyword>
<dbReference type="GO" id="GO:0061177">
    <property type="term" value="C:type Is terminal bouton"/>
    <property type="evidence" value="ECO:0007669"/>
    <property type="project" value="EnsemblMetazoa"/>
</dbReference>
<dbReference type="GO" id="GO:0008356">
    <property type="term" value="P:asymmetric cell division"/>
    <property type="evidence" value="ECO:0007669"/>
    <property type="project" value="EnsemblMetazoa"/>
</dbReference>
<dbReference type="InterPro" id="IPR019318">
    <property type="entry name" value="Gua_nucleotide_exch_fac_Ric8"/>
</dbReference>
<reference evidence="4 5" key="1">
    <citation type="journal article" date="2007" name="Nature">
        <title>Evolution of genes and genomes on the Drosophila phylogeny.</title>
        <authorList>
            <consortium name="Drosophila 12 Genomes Consortium"/>
            <person name="Clark A.G."/>
            <person name="Eisen M.B."/>
            <person name="Smith D.R."/>
            <person name="Bergman C.M."/>
            <person name="Oliver B."/>
            <person name="Markow T.A."/>
            <person name="Kaufman T.C."/>
            <person name="Kellis M."/>
            <person name="Gelbart W."/>
            <person name="Iyer V.N."/>
            <person name="Pollard D.A."/>
            <person name="Sackton T.B."/>
            <person name="Larracuente A.M."/>
            <person name="Singh N.D."/>
            <person name="Abad J.P."/>
            <person name="Abt D.N."/>
            <person name="Adryan B."/>
            <person name="Aguade M."/>
            <person name="Akashi H."/>
            <person name="Anderson W.W."/>
            <person name="Aquadro C.F."/>
            <person name="Ardell D.H."/>
            <person name="Arguello R."/>
            <person name="Artieri C.G."/>
            <person name="Barbash D.A."/>
            <person name="Barker D."/>
            <person name="Barsanti P."/>
            <person name="Batterham P."/>
            <person name="Batzoglou S."/>
            <person name="Begun D."/>
            <person name="Bhutkar A."/>
            <person name="Blanco E."/>
            <person name="Bosak S.A."/>
            <person name="Bradley R.K."/>
            <person name="Brand A.D."/>
            <person name="Brent M.R."/>
            <person name="Brooks A.N."/>
            <person name="Brown R.H."/>
            <person name="Butlin R.K."/>
            <person name="Caggese C."/>
            <person name="Calvi B.R."/>
            <person name="Bernardo de Carvalho A."/>
            <person name="Caspi A."/>
            <person name="Castrezana S."/>
            <person name="Celniker S.E."/>
            <person name="Chang J.L."/>
            <person name="Chapple C."/>
            <person name="Chatterji S."/>
            <person name="Chinwalla A."/>
            <person name="Civetta A."/>
            <person name="Clifton S.W."/>
            <person name="Comeron J.M."/>
            <person name="Costello J.C."/>
            <person name="Coyne J.A."/>
            <person name="Daub J."/>
            <person name="David R.G."/>
            <person name="Delcher A.L."/>
            <person name="Delehaunty K."/>
            <person name="Do C.B."/>
            <person name="Ebling H."/>
            <person name="Edwards K."/>
            <person name="Eickbush T."/>
            <person name="Evans J.D."/>
            <person name="Filipski A."/>
            <person name="Findeiss S."/>
            <person name="Freyhult E."/>
            <person name="Fulton L."/>
            <person name="Fulton R."/>
            <person name="Garcia A.C."/>
            <person name="Gardiner A."/>
            <person name="Garfield D.A."/>
            <person name="Garvin B.E."/>
            <person name="Gibson G."/>
            <person name="Gilbert D."/>
            <person name="Gnerre S."/>
            <person name="Godfrey J."/>
            <person name="Good R."/>
            <person name="Gotea V."/>
            <person name="Gravely B."/>
            <person name="Greenberg A.J."/>
            <person name="Griffiths-Jones S."/>
            <person name="Gross S."/>
            <person name="Guigo R."/>
            <person name="Gustafson E.A."/>
            <person name="Haerty W."/>
            <person name="Hahn M.W."/>
            <person name="Halligan D.L."/>
            <person name="Halpern A.L."/>
            <person name="Halter G.M."/>
            <person name="Han M.V."/>
            <person name="Heger A."/>
            <person name="Hillier L."/>
            <person name="Hinrichs A.S."/>
            <person name="Holmes I."/>
            <person name="Hoskins R.A."/>
            <person name="Hubisz M.J."/>
            <person name="Hultmark D."/>
            <person name="Huntley M.A."/>
            <person name="Jaffe D.B."/>
            <person name="Jagadeeshan S."/>
            <person name="Jeck W.R."/>
            <person name="Johnson J."/>
            <person name="Jones C.D."/>
            <person name="Jordan W.C."/>
            <person name="Karpen G.H."/>
            <person name="Kataoka E."/>
            <person name="Keightley P.D."/>
            <person name="Kheradpour P."/>
            <person name="Kirkness E.F."/>
            <person name="Koerich L.B."/>
            <person name="Kristiansen K."/>
            <person name="Kudrna D."/>
            <person name="Kulathinal R.J."/>
            <person name="Kumar S."/>
            <person name="Kwok R."/>
            <person name="Lander E."/>
            <person name="Langley C.H."/>
            <person name="Lapoint R."/>
            <person name="Lazzaro B.P."/>
            <person name="Lee S.J."/>
            <person name="Levesque L."/>
            <person name="Li R."/>
            <person name="Lin C.F."/>
            <person name="Lin M.F."/>
            <person name="Lindblad-Toh K."/>
            <person name="Llopart A."/>
            <person name="Long M."/>
            <person name="Low L."/>
            <person name="Lozovsky E."/>
            <person name="Lu J."/>
            <person name="Luo M."/>
            <person name="Machado C.A."/>
            <person name="Makalowski W."/>
            <person name="Marzo M."/>
            <person name="Matsuda M."/>
            <person name="Matzkin L."/>
            <person name="McAllister B."/>
            <person name="McBride C.S."/>
            <person name="McKernan B."/>
            <person name="McKernan K."/>
            <person name="Mendez-Lago M."/>
            <person name="Minx P."/>
            <person name="Mollenhauer M.U."/>
            <person name="Montooth K."/>
            <person name="Mount S.M."/>
            <person name="Mu X."/>
            <person name="Myers E."/>
            <person name="Negre B."/>
            <person name="Newfeld S."/>
            <person name="Nielsen R."/>
            <person name="Noor M.A."/>
            <person name="O'Grady P."/>
            <person name="Pachter L."/>
            <person name="Papaceit M."/>
            <person name="Parisi M.J."/>
            <person name="Parisi M."/>
            <person name="Parts L."/>
            <person name="Pedersen J.S."/>
            <person name="Pesole G."/>
            <person name="Phillippy A.M."/>
            <person name="Ponting C.P."/>
            <person name="Pop M."/>
            <person name="Porcelli D."/>
            <person name="Powell J.R."/>
            <person name="Prohaska S."/>
            <person name="Pruitt K."/>
            <person name="Puig M."/>
            <person name="Quesneville H."/>
            <person name="Ram K.R."/>
            <person name="Rand D."/>
            <person name="Rasmussen M.D."/>
            <person name="Reed L.K."/>
            <person name="Reenan R."/>
            <person name="Reily A."/>
            <person name="Remington K.A."/>
            <person name="Rieger T.T."/>
            <person name="Ritchie M.G."/>
            <person name="Robin C."/>
            <person name="Rogers Y.H."/>
            <person name="Rohde C."/>
            <person name="Rozas J."/>
            <person name="Rubenfield M.J."/>
            <person name="Ruiz A."/>
            <person name="Russo S."/>
            <person name="Salzberg S.L."/>
            <person name="Sanchez-Gracia A."/>
            <person name="Saranga D.J."/>
            <person name="Sato H."/>
            <person name="Schaeffer S.W."/>
            <person name="Schatz M.C."/>
            <person name="Schlenke T."/>
            <person name="Schwartz R."/>
            <person name="Segarra C."/>
            <person name="Singh R.S."/>
            <person name="Sirot L."/>
            <person name="Sirota M."/>
            <person name="Sisneros N.B."/>
            <person name="Smith C.D."/>
            <person name="Smith T.F."/>
            <person name="Spieth J."/>
            <person name="Stage D.E."/>
            <person name="Stark A."/>
            <person name="Stephan W."/>
            <person name="Strausberg R.L."/>
            <person name="Strempel S."/>
            <person name="Sturgill D."/>
            <person name="Sutton G."/>
            <person name="Sutton G.G."/>
            <person name="Tao W."/>
            <person name="Teichmann S."/>
            <person name="Tobari Y.N."/>
            <person name="Tomimura Y."/>
            <person name="Tsolas J.M."/>
            <person name="Valente V.L."/>
            <person name="Venter E."/>
            <person name="Venter J.C."/>
            <person name="Vicario S."/>
            <person name="Vieira F.G."/>
            <person name="Vilella A.J."/>
            <person name="Villasante A."/>
            <person name="Walenz B."/>
            <person name="Wang J."/>
            <person name="Wasserman M."/>
            <person name="Watts T."/>
            <person name="Wilson D."/>
            <person name="Wilson R.K."/>
            <person name="Wing R.A."/>
            <person name="Wolfner M.F."/>
            <person name="Wong A."/>
            <person name="Wong G.K."/>
            <person name="Wu C.I."/>
            <person name="Wu G."/>
            <person name="Yamamoto D."/>
            <person name="Yang H.P."/>
            <person name="Yang S.P."/>
            <person name="Yorke J.A."/>
            <person name="Yoshida K."/>
            <person name="Zdobnov E."/>
            <person name="Zhang P."/>
            <person name="Zhang Y."/>
            <person name="Zimin A.V."/>
            <person name="Baldwin J."/>
            <person name="Abdouelleil A."/>
            <person name="Abdulkadir J."/>
            <person name="Abebe A."/>
            <person name="Abera B."/>
            <person name="Abreu J."/>
            <person name="Acer S.C."/>
            <person name="Aftuck L."/>
            <person name="Alexander A."/>
            <person name="An P."/>
            <person name="Anderson E."/>
            <person name="Anderson S."/>
            <person name="Arachi H."/>
            <person name="Azer M."/>
            <person name="Bachantsang P."/>
            <person name="Barry A."/>
            <person name="Bayul T."/>
            <person name="Berlin A."/>
            <person name="Bessette D."/>
            <person name="Bloom T."/>
            <person name="Blye J."/>
            <person name="Boguslavskiy L."/>
            <person name="Bonnet C."/>
            <person name="Boukhgalter B."/>
            <person name="Bourzgui I."/>
            <person name="Brown A."/>
            <person name="Cahill P."/>
            <person name="Channer S."/>
            <person name="Cheshatsang Y."/>
            <person name="Chuda L."/>
            <person name="Citroen M."/>
            <person name="Collymore A."/>
            <person name="Cooke P."/>
            <person name="Costello M."/>
            <person name="D'Aco K."/>
            <person name="Daza R."/>
            <person name="De Haan G."/>
            <person name="DeGray S."/>
            <person name="DeMaso C."/>
            <person name="Dhargay N."/>
            <person name="Dooley K."/>
            <person name="Dooley E."/>
            <person name="Doricent M."/>
            <person name="Dorje P."/>
            <person name="Dorjee K."/>
            <person name="Dupes A."/>
            <person name="Elong R."/>
            <person name="Falk J."/>
            <person name="Farina A."/>
            <person name="Faro S."/>
            <person name="Ferguson D."/>
            <person name="Fisher S."/>
            <person name="Foley C.D."/>
            <person name="Franke A."/>
            <person name="Friedrich D."/>
            <person name="Gadbois L."/>
            <person name="Gearin G."/>
            <person name="Gearin C.R."/>
            <person name="Giannoukos G."/>
            <person name="Goode T."/>
            <person name="Graham J."/>
            <person name="Grandbois E."/>
            <person name="Grewal S."/>
            <person name="Gyaltsen K."/>
            <person name="Hafez N."/>
            <person name="Hagos B."/>
            <person name="Hall J."/>
            <person name="Henson C."/>
            <person name="Hollinger A."/>
            <person name="Honan T."/>
            <person name="Huard M.D."/>
            <person name="Hughes L."/>
            <person name="Hurhula B."/>
            <person name="Husby M.E."/>
            <person name="Kamat A."/>
            <person name="Kanga B."/>
            <person name="Kashin S."/>
            <person name="Khazanovich D."/>
            <person name="Kisner P."/>
            <person name="Lance K."/>
            <person name="Lara M."/>
            <person name="Lee W."/>
            <person name="Lennon N."/>
            <person name="Letendre F."/>
            <person name="LeVine R."/>
            <person name="Lipovsky A."/>
            <person name="Liu X."/>
            <person name="Liu J."/>
            <person name="Liu S."/>
            <person name="Lokyitsang T."/>
            <person name="Lokyitsang Y."/>
            <person name="Lubonja R."/>
            <person name="Lui A."/>
            <person name="MacDonald P."/>
            <person name="Magnisalis V."/>
            <person name="Maru K."/>
            <person name="Matthews C."/>
            <person name="McCusker W."/>
            <person name="McDonough S."/>
            <person name="Mehta T."/>
            <person name="Meldrim J."/>
            <person name="Meneus L."/>
            <person name="Mihai O."/>
            <person name="Mihalev A."/>
            <person name="Mihova T."/>
            <person name="Mittelman R."/>
            <person name="Mlenga V."/>
            <person name="Montmayeur A."/>
            <person name="Mulrain L."/>
            <person name="Navidi A."/>
            <person name="Naylor J."/>
            <person name="Negash T."/>
            <person name="Nguyen T."/>
            <person name="Nguyen N."/>
            <person name="Nicol R."/>
            <person name="Norbu C."/>
            <person name="Norbu N."/>
            <person name="Novod N."/>
            <person name="O'Neill B."/>
            <person name="Osman S."/>
            <person name="Markiewicz E."/>
            <person name="Oyono O.L."/>
            <person name="Patti C."/>
            <person name="Phunkhang P."/>
            <person name="Pierre F."/>
            <person name="Priest M."/>
            <person name="Raghuraman S."/>
            <person name="Rege F."/>
            <person name="Reyes R."/>
            <person name="Rise C."/>
            <person name="Rogov P."/>
            <person name="Ross K."/>
            <person name="Ryan E."/>
            <person name="Settipalli S."/>
            <person name="Shea T."/>
            <person name="Sherpa N."/>
            <person name="Shi L."/>
            <person name="Shih D."/>
            <person name="Sparrow T."/>
            <person name="Spaulding J."/>
            <person name="Stalker J."/>
            <person name="Stange-Thomann N."/>
            <person name="Stavropoulos S."/>
            <person name="Stone C."/>
            <person name="Strader C."/>
            <person name="Tesfaye S."/>
            <person name="Thomson T."/>
            <person name="Thoulutsang Y."/>
            <person name="Thoulutsang D."/>
            <person name="Topham K."/>
            <person name="Topping I."/>
            <person name="Tsamla T."/>
            <person name="Vassiliev H."/>
            <person name="Vo A."/>
            <person name="Wangchuk T."/>
            <person name="Wangdi T."/>
            <person name="Weiand M."/>
            <person name="Wilkinson J."/>
            <person name="Wilson A."/>
            <person name="Yadav S."/>
            <person name="Young G."/>
            <person name="Yu Q."/>
            <person name="Zembek L."/>
            <person name="Zhong D."/>
            <person name="Zimmer A."/>
            <person name="Zwirko Z."/>
            <person name="Jaffe D.B."/>
            <person name="Alvarez P."/>
            <person name="Brockman W."/>
            <person name="Butler J."/>
            <person name="Chin C."/>
            <person name="Gnerre S."/>
            <person name="Grabherr M."/>
            <person name="Kleber M."/>
            <person name="Mauceli E."/>
            <person name="MacCallum I."/>
        </authorList>
    </citation>
    <scope>NUCLEOTIDE SEQUENCE [LARGE SCALE GENOMIC DNA]</scope>
    <source>
        <strain evidence="5">Rob3c / Tucson 14021-0248.25</strain>
    </source>
</reference>
<protein>
    <submittedName>
        <fullName evidence="4">GM22436</fullName>
    </submittedName>
</protein>
<dbReference type="PANTHER" id="PTHR12425:SF5">
    <property type="entry name" value="SYNEMBRYN"/>
    <property type="match status" value="1"/>
</dbReference>
<dbReference type="PhylomeDB" id="B4ILP6"/>
<evidence type="ECO:0000313" key="4">
    <source>
        <dbReference type="EMBL" id="EDW54753.1"/>
    </source>
</evidence>
<dbReference type="AlphaFoldDB" id="B4ILP6"/>
<sequence length="202" mass="23361">MEAEHLKRLEAKEADHIPAILDEFNTKNADLLVFDSFRTDNLWHELWLAIFGILDDQRFSHLHTQCLNTVRILTRDEFSLQTNYIEQEVNTLLKLARIEVGSLKLPATPDELKQQESKEPQLEPSQAQSEVIAEALKCLCNLVYQSSDCRRQCLRQHCLDAILKRVASSMRHPCALEYYDMKLLFLAYCIGSRRRALASKSI</sequence>